<keyword evidence="1" id="KW-0472">Membrane</keyword>
<feature type="transmembrane region" description="Helical" evidence="1">
    <location>
        <begin position="49"/>
        <end position="66"/>
    </location>
</feature>
<accession>A0A6I2M7L0</accession>
<keyword evidence="1" id="KW-0812">Transmembrane</keyword>
<keyword evidence="3" id="KW-1185">Reference proteome</keyword>
<sequence>MVKGIGFGAISFISLFGLAVGIDLIQGMEWSVFFKEAKFYFGTLKLDDYFSMSIWLSLMIFYLIKVQNQQ</sequence>
<reference evidence="2 3" key="1">
    <citation type="submission" date="2019-11" db="EMBL/GenBank/DDBJ databases">
        <title>Bacillus idriensis genome.</title>
        <authorList>
            <person name="Konopka E.N."/>
            <person name="Newman J.D."/>
        </authorList>
    </citation>
    <scope>NUCLEOTIDE SEQUENCE [LARGE SCALE GENOMIC DNA]</scope>
    <source>
        <strain evidence="2 3">DSM 19097</strain>
    </source>
</reference>
<dbReference type="Proteomes" id="UP000441585">
    <property type="component" value="Unassembled WGS sequence"/>
</dbReference>
<protein>
    <submittedName>
        <fullName evidence="2">Uncharacterized protein</fullName>
    </submittedName>
</protein>
<keyword evidence="1" id="KW-1133">Transmembrane helix</keyword>
<comment type="caution">
    <text evidence="2">The sequence shown here is derived from an EMBL/GenBank/DDBJ whole genome shotgun (WGS) entry which is preliminary data.</text>
</comment>
<dbReference type="EMBL" id="WKKF01000001">
    <property type="protein sequence ID" value="MRX52401.1"/>
    <property type="molecule type" value="Genomic_DNA"/>
</dbReference>
<dbReference type="InterPro" id="IPR058725">
    <property type="entry name" value="YczF"/>
</dbReference>
<evidence type="ECO:0000313" key="3">
    <source>
        <dbReference type="Proteomes" id="UP000441585"/>
    </source>
</evidence>
<proteinExistence type="predicted"/>
<dbReference type="RefSeq" id="WP_070877202.1">
    <property type="nucleotide sequence ID" value="NZ_CAJGAA010000001.1"/>
</dbReference>
<organism evidence="2 3">
    <name type="scientific">Metabacillus idriensis</name>
    <dbReference type="NCBI Taxonomy" id="324768"/>
    <lineage>
        <taxon>Bacteria</taxon>
        <taxon>Bacillati</taxon>
        <taxon>Bacillota</taxon>
        <taxon>Bacilli</taxon>
        <taxon>Bacillales</taxon>
        <taxon>Bacillaceae</taxon>
        <taxon>Metabacillus</taxon>
    </lineage>
</organism>
<dbReference type="Pfam" id="PF26310">
    <property type="entry name" value="YczF"/>
    <property type="match status" value="1"/>
</dbReference>
<evidence type="ECO:0000256" key="1">
    <source>
        <dbReference type="SAM" id="Phobius"/>
    </source>
</evidence>
<gene>
    <name evidence="2" type="ORF">GJU41_00330</name>
</gene>
<dbReference type="AlphaFoldDB" id="A0A6I2M7L0"/>
<evidence type="ECO:0000313" key="2">
    <source>
        <dbReference type="EMBL" id="MRX52401.1"/>
    </source>
</evidence>
<name>A0A6I2M7L0_9BACI</name>